<feature type="compositionally biased region" description="Basic and acidic residues" evidence="1">
    <location>
        <begin position="61"/>
        <end position="71"/>
    </location>
</feature>
<dbReference type="Proteomes" id="UP000683360">
    <property type="component" value="Unassembled WGS sequence"/>
</dbReference>
<protein>
    <submittedName>
        <fullName evidence="2">Uncharacterized protein</fullName>
    </submittedName>
</protein>
<keyword evidence="3" id="KW-1185">Reference proteome</keyword>
<evidence type="ECO:0000313" key="3">
    <source>
        <dbReference type="Proteomes" id="UP000683360"/>
    </source>
</evidence>
<evidence type="ECO:0000313" key="2">
    <source>
        <dbReference type="EMBL" id="CAG2190177.1"/>
    </source>
</evidence>
<proteinExistence type="predicted"/>
<dbReference type="AlphaFoldDB" id="A0A8S3Q855"/>
<organism evidence="2 3">
    <name type="scientific">Mytilus edulis</name>
    <name type="common">Blue mussel</name>
    <dbReference type="NCBI Taxonomy" id="6550"/>
    <lineage>
        <taxon>Eukaryota</taxon>
        <taxon>Metazoa</taxon>
        <taxon>Spiralia</taxon>
        <taxon>Lophotrochozoa</taxon>
        <taxon>Mollusca</taxon>
        <taxon>Bivalvia</taxon>
        <taxon>Autobranchia</taxon>
        <taxon>Pteriomorphia</taxon>
        <taxon>Mytilida</taxon>
        <taxon>Mytiloidea</taxon>
        <taxon>Mytilidae</taxon>
        <taxon>Mytilinae</taxon>
        <taxon>Mytilus</taxon>
    </lineage>
</organism>
<dbReference type="EMBL" id="CAJPWZ010000317">
    <property type="protein sequence ID" value="CAG2190177.1"/>
    <property type="molecule type" value="Genomic_DNA"/>
</dbReference>
<name>A0A8S3Q855_MYTED</name>
<accession>A0A8S3Q855</accession>
<gene>
    <name evidence="2" type="ORF">MEDL_5471</name>
</gene>
<feature type="compositionally biased region" description="Polar residues" evidence="1">
    <location>
        <begin position="148"/>
        <end position="169"/>
    </location>
</feature>
<feature type="region of interest" description="Disordered" evidence="1">
    <location>
        <begin position="51"/>
        <end position="71"/>
    </location>
</feature>
<dbReference type="OrthoDB" id="6044504at2759"/>
<comment type="caution">
    <text evidence="2">The sequence shown here is derived from an EMBL/GenBank/DDBJ whole genome shotgun (WGS) entry which is preliminary data.</text>
</comment>
<sequence length="386" mass="42809">MVELVLIYNVIPTPVTFWAETGPLRGFDLIELSSSAPSSEIETVPLNDLHGRPKQLTARSNRTEDSRTSSKLEDNLQVTEKLYIFGAKLDNFRTVGPWHHVDGKYLNKQANRLATPTLRPCSRGHSVGAKYSEDNQYYSYAMSRPDTGYSSSTTNGENYSRSTALSGRSSGAPRKFVKNGGDYGYDSWSTTPTDPGQSLKSFDVDGIVKRMTRPTVSSRGGVDIAERFENKDYVYGSLQVKSTDLDKIVSRVTKPTVASTGGAGVQRKYTDFVYGDKTVSKTEFSNIISRLTKPTVASEGGAPIAKNPFIYKTPPITKTNPKIPNLEKKQQRLMKTRKVSASEMREIVERLNRLTPAYKAKYSKNPHVWVDDACYGPAFNQQIAAA</sequence>
<reference evidence="2" key="1">
    <citation type="submission" date="2021-03" db="EMBL/GenBank/DDBJ databases">
        <authorList>
            <person name="Bekaert M."/>
        </authorList>
    </citation>
    <scope>NUCLEOTIDE SEQUENCE</scope>
</reference>
<evidence type="ECO:0000256" key="1">
    <source>
        <dbReference type="SAM" id="MobiDB-lite"/>
    </source>
</evidence>
<feature type="region of interest" description="Disordered" evidence="1">
    <location>
        <begin position="146"/>
        <end position="173"/>
    </location>
</feature>